<keyword evidence="4 6" id="KW-0378">Hydrolase</keyword>
<dbReference type="Proteomes" id="UP000494222">
    <property type="component" value="Unassembled WGS sequence"/>
</dbReference>
<dbReference type="InterPro" id="IPR011234">
    <property type="entry name" value="Fumarylacetoacetase-like_C"/>
</dbReference>
<dbReference type="AlphaFoldDB" id="A0A6H9T0J6"/>
<evidence type="ECO:0000313" key="7">
    <source>
        <dbReference type="EMBL" id="VWB27614.1"/>
    </source>
</evidence>
<evidence type="ECO:0000313" key="6">
    <source>
        <dbReference type="EMBL" id="KAB0644267.1"/>
    </source>
</evidence>
<evidence type="ECO:0000313" key="9">
    <source>
        <dbReference type="Proteomes" id="UP000494222"/>
    </source>
</evidence>
<dbReference type="UniPathway" id="UPA00394"/>
<evidence type="ECO:0000256" key="1">
    <source>
        <dbReference type="ARBA" id="ARBA00001946"/>
    </source>
</evidence>
<sequence length="318" mass="35107">MPLHVLHFRHRDRAQWGIVANGAVTPIPGEFATTASFLAANPVERLAMIDGPAIPEADVQWLPPVTANQQFVCQGANYRQHMIESGMDPDAKRFNMIFTKAPSCIVAADSRVVKPRHVRFLDYEIELGLVLKRDITRHQPVTDANLHEYVAGIAIVNDYSARDVQIPQMQFYKGKSYRTFGPVGPYLCLLERSDFPKLKTLELTLSVNGTVRQQDSTANLVYGPAETLTELSAVHDLGAGDLLATGTPAGCALSIPSPAKQRVVALFPESLKWRMFMKVQAQRTQYLKAGDIVEARIASRDGTLDLGVQRNEIVDEAA</sequence>
<proteinExistence type="inferred from homology"/>
<dbReference type="RefSeq" id="WP_151062877.1">
    <property type="nucleotide sequence ID" value="NZ_CABVPL010000005.1"/>
</dbReference>
<dbReference type="Gene3D" id="3.90.850.10">
    <property type="entry name" value="Fumarylacetoacetase-like, C-terminal domain"/>
    <property type="match status" value="1"/>
</dbReference>
<name>A0A6H9T0J6_9BURK</name>
<comment type="similarity">
    <text evidence="2">Belongs to the FAH family.</text>
</comment>
<dbReference type="InterPro" id="IPR036663">
    <property type="entry name" value="Fumarylacetoacetase_C_sf"/>
</dbReference>
<dbReference type="Proteomes" id="UP000430232">
    <property type="component" value="Unassembled WGS sequence"/>
</dbReference>
<keyword evidence="3" id="KW-0479">Metal-binding</keyword>
<evidence type="ECO:0000256" key="3">
    <source>
        <dbReference type="ARBA" id="ARBA00022723"/>
    </source>
</evidence>
<organism evidence="6 8">
    <name type="scientific">Burkholderia latens</name>
    <dbReference type="NCBI Taxonomy" id="488446"/>
    <lineage>
        <taxon>Bacteria</taxon>
        <taxon>Pseudomonadati</taxon>
        <taxon>Pseudomonadota</taxon>
        <taxon>Betaproteobacteria</taxon>
        <taxon>Burkholderiales</taxon>
        <taxon>Burkholderiaceae</taxon>
        <taxon>Burkholderia</taxon>
        <taxon>Burkholderia cepacia complex</taxon>
    </lineage>
</organism>
<dbReference type="EMBL" id="CABVPL010000005">
    <property type="protein sequence ID" value="VWB27614.1"/>
    <property type="molecule type" value="Genomic_DNA"/>
</dbReference>
<dbReference type="SUPFAM" id="SSF56529">
    <property type="entry name" value="FAH"/>
    <property type="match status" value="1"/>
</dbReference>
<dbReference type="OrthoDB" id="9805307at2"/>
<keyword evidence="8" id="KW-1185">Reference proteome</keyword>
<dbReference type="GO" id="GO:0046872">
    <property type="term" value="F:metal ion binding"/>
    <property type="evidence" value="ECO:0007669"/>
    <property type="project" value="UniProtKB-KW"/>
</dbReference>
<reference evidence="7 9" key="2">
    <citation type="submission" date="2019-09" db="EMBL/GenBank/DDBJ databases">
        <authorList>
            <person name="Depoorter E."/>
        </authorList>
    </citation>
    <scope>NUCLEOTIDE SEQUENCE [LARGE SCALE GENOMIC DNA]</scope>
    <source>
        <strain evidence="7">LMG 24064</strain>
    </source>
</reference>
<protein>
    <submittedName>
        <fullName evidence="7">Fumarylacetoacetate (FAA) hydrolase</fullName>
    </submittedName>
    <submittedName>
        <fullName evidence="6">Fumarylacetoacetate hydrolase</fullName>
    </submittedName>
</protein>
<dbReference type="Pfam" id="PF01557">
    <property type="entry name" value="FAA_hydrolase"/>
    <property type="match status" value="1"/>
</dbReference>
<evidence type="ECO:0000256" key="2">
    <source>
        <dbReference type="ARBA" id="ARBA00010211"/>
    </source>
</evidence>
<reference evidence="6 8" key="1">
    <citation type="submission" date="2019-09" db="EMBL/GenBank/DDBJ databases">
        <title>Draft genome sequences of 48 bacterial type strains from the CCUG.</title>
        <authorList>
            <person name="Tunovic T."/>
            <person name="Pineiro-Iglesias B."/>
            <person name="Unosson C."/>
            <person name="Inganas E."/>
            <person name="Ohlen M."/>
            <person name="Cardew S."/>
            <person name="Jensie-Markopoulos S."/>
            <person name="Salva-Serra F."/>
            <person name="Jaen-Luchoro D."/>
            <person name="Karlsson R."/>
            <person name="Svensson-Stadler L."/>
            <person name="Chun J."/>
            <person name="Moore E."/>
        </authorList>
    </citation>
    <scope>NUCLEOTIDE SEQUENCE [LARGE SCALE GENOMIC DNA]</scope>
    <source>
        <strain evidence="6 8">CCUG 54555</strain>
    </source>
</reference>
<comment type="cofactor">
    <cofactor evidence="1">
        <name>Mg(2+)</name>
        <dbReference type="ChEBI" id="CHEBI:18420"/>
    </cofactor>
</comment>
<dbReference type="GO" id="GO:0016787">
    <property type="term" value="F:hydrolase activity"/>
    <property type="evidence" value="ECO:0007669"/>
    <property type="project" value="UniProtKB-KW"/>
</dbReference>
<dbReference type="PANTHER" id="PTHR42796:SF4">
    <property type="entry name" value="FUMARYLACETOACETATE HYDROLASE DOMAIN-CONTAINING PROTEIN 2A"/>
    <property type="match status" value="1"/>
</dbReference>
<dbReference type="InterPro" id="IPR051121">
    <property type="entry name" value="FAH"/>
</dbReference>
<dbReference type="EMBL" id="VZOJ01000004">
    <property type="protein sequence ID" value="KAB0644267.1"/>
    <property type="molecule type" value="Genomic_DNA"/>
</dbReference>
<evidence type="ECO:0000259" key="5">
    <source>
        <dbReference type="Pfam" id="PF01557"/>
    </source>
</evidence>
<feature type="domain" description="Fumarylacetoacetase-like C-terminal" evidence="5">
    <location>
        <begin position="71"/>
        <end position="313"/>
    </location>
</feature>
<gene>
    <name evidence="7" type="ORF">BLA24064_01147</name>
    <name evidence="6" type="ORF">F7R21_03505</name>
</gene>
<evidence type="ECO:0000313" key="8">
    <source>
        <dbReference type="Proteomes" id="UP000430232"/>
    </source>
</evidence>
<dbReference type="PANTHER" id="PTHR42796">
    <property type="entry name" value="FUMARYLACETOACETATE HYDROLASE DOMAIN-CONTAINING PROTEIN 2A-RELATED"/>
    <property type="match status" value="1"/>
</dbReference>
<evidence type="ECO:0000256" key="4">
    <source>
        <dbReference type="ARBA" id="ARBA00022801"/>
    </source>
</evidence>
<dbReference type="GeneID" id="99788409"/>
<accession>A0A6H9T0J6</accession>
<dbReference type="GO" id="GO:0019628">
    <property type="term" value="P:urate catabolic process"/>
    <property type="evidence" value="ECO:0007669"/>
    <property type="project" value="UniProtKB-UniPathway"/>
</dbReference>